<feature type="compositionally biased region" description="Polar residues" evidence="1">
    <location>
        <begin position="18"/>
        <end position="30"/>
    </location>
</feature>
<evidence type="ECO:0000313" key="3">
    <source>
        <dbReference type="Proteomes" id="UP001286313"/>
    </source>
</evidence>
<accession>A0AAE1EGF8</accession>
<evidence type="ECO:0000256" key="1">
    <source>
        <dbReference type="SAM" id="MobiDB-lite"/>
    </source>
</evidence>
<feature type="compositionally biased region" description="Low complexity" evidence="1">
    <location>
        <begin position="31"/>
        <end position="67"/>
    </location>
</feature>
<evidence type="ECO:0000313" key="2">
    <source>
        <dbReference type="EMBL" id="KAK3851307.1"/>
    </source>
</evidence>
<feature type="region of interest" description="Disordered" evidence="1">
    <location>
        <begin position="1"/>
        <end position="67"/>
    </location>
</feature>
<proteinExistence type="predicted"/>
<organism evidence="2 3">
    <name type="scientific">Petrolisthes cinctipes</name>
    <name type="common">Flat porcelain crab</name>
    <dbReference type="NCBI Taxonomy" id="88211"/>
    <lineage>
        <taxon>Eukaryota</taxon>
        <taxon>Metazoa</taxon>
        <taxon>Ecdysozoa</taxon>
        <taxon>Arthropoda</taxon>
        <taxon>Crustacea</taxon>
        <taxon>Multicrustacea</taxon>
        <taxon>Malacostraca</taxon>
        <taxon>Eumalacostraca</taxon>
        <taxon>Eucarida</taxon>
        <taxon>Decapoda</taxon>
        <taxon>Pleocyemata</taxon>
        <taxon>Anomura</taxon>
        <taxon>Galatheoidea</taxon>
        <taxon>Porcellanidae</taxon>
        <taxon>Petrolisthes</taxon>
    </lineage>
</organism>
<sequence>MLPLPTHPLVPTRFHPLSITQSTRSHPLSITPSTRPHSSPTLHHPTHSSPLLLTHSPSPLPLVPTSSHPLSIPPPLFTHSPSPSPLLQATRSNLERRLTHLPAARHVHPLLPSGV</sequence>
<comment type="caution">
    <text evidence="2">The sequence shown here is derived from an EMBL/GenBank/DDBJ whole genome shotgun (WGS) entry which is preliminary data.</text>
</comment>
<reference evidence="2" key="1">
    <citation type="submission" date="2023-10" db="EMBL/GenBank/DDBJ databases">
        <title>Genome assemblies of two species of porcelain crab, Petrolisthes cinctipes and Petrolisthes manimaculis (Anomura: Porcellanidae).</title>
        <authorList>
            <person name="Angst P."/>
        </authorList>
    </citation>
    <scope>NUCLEOTIDE SEQUENCE</scope>
    <source>
        <strain evidence="2">PB745_01</strain>
        <tissue evidence="2">Gill</tissue>
    </source>
</reference>
<dbReference type="Proteomes" id="UP001286313">
    <property type="component" value="Unassembled WGS sequence"/>
</dbReference>
<gene>
    <name evidence="2" type="ORF">Pcinc_042035</name>
</gene>
<protein>
    <submittedName>
        <fullName evidence="2">Uncharacterized protein</fullName>
    </submittedName>
</protein>
<dbReference type="AlphaFoldDB" id="A0AAE1EGF8"/>
<keyword evidence="3" id="KW-1185">Reference proteome</keyword>
<name>A0AAE1EGF8_PETCI</name>
<dbReference type="EMBL" id="JAWQEG010007958">
    <property type="protein sequence ID" value="KAK3851307.1"/>
    <property type="molecule type" value="Genomic_DNA"/>
</dbReference>